<evidence type="ECO:0000313" key="2">
    <source>
        <dbReference type="EMBL" id="GAA3883288.1"/>
    </source>
</evidence>
<sequence>MTTNVILVILLWLILAALFTWISWLVIRSAVLSALRAFARSSQTDGPTGFKRRDG</sequence>
<dbReference type="Proteomes" id="UP001501803">
    <property type="component" value="Unassembled WGS sequence"/>
</dbReference>
<keyword evidence="1" id="KW-0812">Transmembrane</keyword>
<keyword evidence="3" id="KW-1185">Reference proteome</keyword>
<evidence type="ECO:0000313" key="3">
    <source>
        <dbReference type="Proteomes" id="UP001501803"/>
    </source>
</evidence>
<dbReference type="EMBL" id="BAABCN010000008">
    <property type="protein sequence ID" value="GAA3883288.1"/>
    <property type="molecule type" value="Genomic_DNA"/>
</dbReference>
<organism evidence="2 3">
    <name type="scientific">Leifsonia kafniensis</name>
    <dbReference type="NCBI Taxonomy" id="475957"/>
    <lineage>
        <taxon>Bacteria</taxon>
        <taxon>Bacillati</taxon>
        <taxon>Actinomycetota</taxon>
        <taxon>Actinomycetes</taxon>
        <taxon>Micrococcales</taxon>
        <taxon>Microbacteriaceae</taxon>
        <taxon>Leifsonia</taxon>
    </lineage>
</organism>
<keyword evidence="1" id="KW-0472">Membrane</keyword>
<proteinExistence type="predicted"/>
<feature type="transmembrane region" description="Helical" evidence="1">
    <location>
        <begin position="6"/>
        <end position="27"/>
    </location>
</feature>
<evidence type="ECO:0000256" key="1">
    <source>
        <dbReference type="SAM" id="Phobius"/>
    </source>
</evidence>
<dbReference type="RefSeq" id="WP_345067551.1">
    <property type="nucleotide sequence ID" value="NZ_BAABCN010000008.1"/>
</dbReference>
<reference evidence="3" key="1">
    <citation type="journal article" date="2019" name="Int. J. Syst. Evol. Microbiol.">
        <title>The Global Catalogue of Microorganisms (GCM) 10K type strain sequencing project: providing services to taxonomists for standard genome sequencing and annotation.</title>
        <authorList>
            <consortium name="The Broad Institute Genomics Platform"/>
            <consortium name="The Broad Institute Genome Sequencing Center for Infectious Disease"/>
            <person name="Wu L."/>
            <person name="Ma J."/>
        </authorList>
    </citation>
    <scope>NUCLEOTIDE SEQUENCE [LARGE SCALE GENOMIC DNA]</scope>
    <source>
        <strain evidence="3">JCM 17021</strain>
    </source>
</reference>
<evidence type="ECO:0008006" key="4">
    <source>
        <dbReference type="Google" id="ProtNLM"/>
    </source>
</evidence>
<gene>
    <name evidence="2" type="ORF">GCM10022381_26860</name>
</gene>
<accession>A0ABP7KNW0</accession>
<keyword evidence="1" id="KW-1133">Transmembrane helix</keyword>
<name>A0ABP7KNW0_9MICO</name>
<protein>
    <recommendedName>
        <fullName evidence="4">FHA domain-containing protein</fullName>
    </recommendedName>
</protein>
<comment type="caution">
    <text evidence="2">The sequence shown here is derived from an EMBL/GenBank/DDBJ whole genome shotgun (WGS) entry which is preliminary data.</text>
</comment>